<gene>
    <name evidence="1" type="ORF">GYMLUDRAFT_260340</name>
</gene>
<evidence type="ECO:0000313" key="2">
    <source>
        <dbReference type="Proteomes" id="UP000053593"/>
    </source>
</evidence>
<sequence length="288" mass="32099">MRLPPNTRDAYQTTAAHRMLKAFLGTCVVLVAMELYEHGFRLINLNYRPGYSVAQLPHLHAPPPHLCADSLDFSLATRIISTLLLTAPRQIFSIHLLGVFFSPVLSITRSRSSSATSPLWITFFQPPSIGNLSKYYFGQRSLQQAFILIYRSTGFFAMQGLSAGSLSQLFHRSYPYKAMTRRRRNARITVDRESTTGEHALSYEGPLLQPGCAGYDNTHFVLHAYWMLGSVQRTIEGPGKCYPQPRLVADSKSSLFSVDLSCPPALTFATKNAFTWPNSSPTNTSPGE</sequence>
<proteinExistence type="predicted"/>
<dbReference type="HOGENOM" id="CLU_966620_0_0_1"/>
<accession>A0A0D0CZR7</accession>
<dbReference type="Proteomes" id="UP000053593">
    <property type="component" value="Unassembled WGS sequence"/>
</dbReference>
<keyword evidence="2" id="KW-1185">Reference proteome</keyword>
<name>A0A0D0CZR7_9AGAR</name>
<organism evidence="1 2">
    <name type="scientific">Collybiopsis luxurians FD-317 M1</name>
    <dbReference type="NCBI Taxonomy" id="944289"/>
    <lineage>
        <taxon>Eukaryota</taxon>
        <taxon>Fungi</taxon>
        <taxon>Dikarya</taxon>
        <taxon>Basidiomycota</taxon>
        <taxon>Agaricomycotina</taxon>
        <taxon>Agaricomycetes</taxon>
        <taxon>Agaricomycetidae</taxon>
        <taxon>Agaricales</taxon>
        <taxon>Marasmiineae</taxon>
        <taxon>Omphalotaceae</taxon>
        <taxon>Collybiopsis</taxon>
        <taxon>Collybiopsis luxurians</taxon>
    </lineage>
</organism>
<dbReference type="EMBL" id="KN834768">
    <property type="protein sequence ID" value="KIK62108.1"/>
    <property type="molecule type" value="Genomic_DNA"/>
</dbReference>
<reference evidence="1 2" key="1">
    <citation type="submission" date="2014-04" db="EMBL/GenBank/DDBJ databases">
        <title>Evolutionary Origins and Diversification of the Mycorrhizal Mutualists.</title>
        <authorList>
            <consortium name="DOE Joint Genome Institute"/>
            <consortium name="Mycorrhizal Genomics Consortium"/>
            <person name="Kohler A."/>
            <person name="Kuo A."/>
            <person name="Nagy L.G."/>
            <person name="Floudas D."/>
            <person name="Copeland A."/>
            <person name="Barry K.W."/>
            <person name="Cichocki N."/>
            <person name="Veneault-Fourrey C."/>
            <person name="LaButti K."/>
            <person name="Lindquist E.A."/>
            <person name="Lipzen A."/>
            <person name="Lundell T."/>
            <person name="Morin E."/>
            <person name="Murat C."/>
            <person name="Riley R."/>
            <person name="Ohm R."/>
            <person name="Sun H."/>
            <person name="Tunlid A."/>
            <person name="Henrissat B."/>
            <person name="Grigoriev I.V."/>
            <person name="Hibbett D.S."/>
            <person name="Martin F."/>
        </authorList>
    </citation>
    <scope>NUCLEOTIDE SEQUENCE [LARGE SCALE GENOMIC DNA]</scope>
    <source>
        <strain evidence="1 2">FD-317 M1</strain>
    </source>
</reference>
<dbReference type="AlphaFoldDB" id="A0A0D0CZR7"/>
<evidence type="ECO:0000313" key="1">
    <source>
        <dbReference type="EMBL" id="KIK62108.1"/>
    </source>
</evidence>
<protein>
    <submittedName>
        <fullName evidence="1">Uncharacterized protein</fullName>
    </submittedName>
</protein>